<evidence type="ECO:0000256" key="5">
    <source>
        <dbReference type="ARBA" id="ARBA00022729"/>
    </source>
</evidence>
<dbReference type="PROSITE" id="PS00763">
    <property type="entry name" value="GLUTATHIONE_PEROXID_2"/>
    <property type="match status" value="1"/>
</dbReference>
<dbReference type="CDD" id="cd00340">
    <property type="entry name" value="GSH_Peroxidase"/>
    <property type="match status" value="1"/>
</dbReference>
<dbReference type="GO" id="GO:0005576">
    <property type="term" value="C:extracellular region"/>
    <property type="evidence" value="ECO:0007669"/>
    <property type="project" value="UniProtKB-SubCell"/>
</dbReference>
<dbReference type="GO" id="GO:0006979">
    <property type="term" value="P:response to oxidative stress"/>
    <property type="evidence" value="ECO:0007669"/>
    <property type="project" value="InterPro"/>
</dbReference>
<evidence type="ECO:0000313" key="9">
    <source>
        <dbReference type="EMBL" id="CAF1019437.1"/>
    </source>
</evidence>
<organism evidence="9 10">
    <name type="scientific">Adineta ricciae</name>
    <name type="common">Rotifer</name>
    <dbReference type="NCBI Taxonomy" id="249248"/>
    <lineage>
        <taxon>Eukaryota</taxon>
        <taxon>Metazoa</taxon>
        <taxon>Spiralia</taxon>
        <taxon>Gnathifera</taxon>
        <taxon>Rotifera</taxon>
        <taxon>Eurotatoria</taxon>
        <taxon>Bdelloidea</taxon>
        <taxon>Adinetida</taxon>
        <taxon>Adinetidae</taxon>
        <taxon>Adineta</taxon>
    </lineage>
</organism>
<keyword evidence="6 7" id="KW-0560">Oxidoreductase</keyword>
<comment type="caution">
    <text evidence="9">The sequence shown here is derived from an EMBL/GenBank/DDBJ whole genome shotgun (WGS) entry which is preliminary data.</text>
</comment>
<dbReference type="InterPro" id="IPR036249">
    <property type="entry name" value="Thioredoxin-like_sf"/>
</dbReference>
<dbReference type="SUPFAM" id="SSF52833">
    <property type="entry name" value="Thioredoxin-like"/>
    <property type="match status" value="1"/>
</dbReference>
<dbReference type="EMBL" id="CAJNOR010000841">
    <property type="protein sequence ID" value="CAF1019437.1"/>
    <property type="molecule type" value="Genomic_DNA"/>
</dbReference>
<protein>
    <recommendedName>
        <fullName evidence="7">Glutathione peroxidase</fullName>
    </recommendedName>
</protein>
<evidence type="ECO:0000256" key="3">
    <source>
        <dbReference type="ARBA" id="ARBA00022525"/>
    </source>
</evidence>
<dbReference type="InterPro" id="IPR000889">
    <property type="entry name" value="Glutathione_peroxidase"/>
</dbReference>
<evidence type="ECO:0000256" key="4">
    <source>
        <dbReference type="ARBA" id="ARBA00022559"/>
    </source>
</evidence>
<dbReference type="PRINTS" id="PR01011">
    <property type="entry name" value="GLUTPROXDASE"/>
</dbReference>
<dbReference type="Gene3D" id="3.40.30.10">
    <property type="entry name" value="Glutaredoxin"/>
    <property type="match status" value="1"/>
</dbReference>
<sequence>MYKLTVTIFFYLIIQQTKVYVHGENQLVNLFTSCDQSNSNENIYDFSSYDIQDETKINPISFEKYRGKVLLIIITATYCQYTRQYPYLNQLKAHYRSNNFEILAFPCNQFGLQEPGVTGEEILNGIRFVRREFCDFVSEKQKFVDLAGGNYMSNFPMFEKSDVNGYDERPLFTYLKSRCPSPVDEFHPWPNITYRPIRSNDLRWNFEKFLISPNGFPMKRFASKVTPMELIPHIDEAMARSTDKVSLAHQLNELLFVEENF</sequence>
<dbReference type="AlphaFoldDB" id="A0A814IB88"/>
<dbReference type="Proteomes" id="UP000663828">
    <property type="component" value="Unassembled WGS sequence"/>
</dbReference>
<comment type="similarity">
    <text evidence="2 7">Belongs to the glutathione peroxidase family.</text>
</comment>
<keyword evidence="5 8" id="KW-0732">Signal</keyword>
<evidence type="ECO:0000313" key="10">
    <source>
        <dbReference type="Proteomes" id="UP000663828"/>
    </source>
</evidence>
<dbReference type="PANTHER" id="PTHR11592:SF88">
    <property type="entry name" value="GLUTATHIONE PEROXIDASE-RELATED"/>
    <property type="match status" value="1"/>
</dbReference>
<keyword evidence="10" id="KW-1185">Reference proteome</keyword>
<dbReference type="Pfam" id="PF00255">
    <property type="entry name" value="GSHPx"/>
    <property type="match status" value="1"/>
</dbReference>
<dbReference type="GO" id="GO:0004602">
    <property type="term" value="F:glutathione peroxidase activity"/>
    <property type="evidence" value="ECO:0007669"/>
    <property type="project" value="TreeGrafter"/>
</dbReference>
<feature type="signal peptide" evidence="8">
    <location>
        <begin position="1"/>
        <end position="23"/>
    </location>
</feature>
<dbReference type="InterPro" id="IPR029760">
    <property type="entry name" value="GPX_CS"/>
</dbReference>
<keyword evidence="3" id="KW-0964">Secreted</keyword>
<evidence type="ECO:0000256" key="8">
    <source>
        <dbReference type="SAM" id="SignalP"/>
    </source>
</evidence>
<evidence type="ECO:0000256" key="2">
    <source>
        <dbReference type="ARBA" id="ARBA00006926"/>
    </source>
</evidence>
<evidence type="ECO:0000256" key="6">
    <source>
        <dbReference type="ARBA" id="ARBA00023002"/>
    </source>
</evidence>
<reference evidence="9" key="1">
    <citation type="submission" date="2021-02" db="EMBL/GenBank/DDBJ databases">
        <authorList>
            <person name="Nowell W R."/>
        </authorList>
    </citation>
    <scope>NUCLEOTIDE SEQUENCE</scope>
</reference>
<keyword evidence="4 7" id="KW-0575">Peroxidase</keyword>
<comment type="subcellular location">
    <subcellularLocation>
        <location evidence="1">Secreted</location>
    </subcellularLocation>
</comment>
<dbReference type="PROSITE" id="PS51355">
    <property type="entry name" value="GLUTATHIONE_PEROXID_3"/>
    <property type="match status" value="1"/>
</dbReference>
<name>A0A814IB88_ADIRI</name>
<gene>
    <name evidence="9" type="ORF">XAT740_LOCUS14153</name>
</gene>
<proteinExistence type="inferred from homology"/>
<dbReference type="PANTHER" id="PTHR11592">
    <property type="entry name" value="GLUTATHIONE PEROXIDASE"/>
    <property type="match status" value="1"/>
</dbReference>
<feature type="chain" id="PRO_5032870420" description="Glutathione peroxidase" evidence="8">
    <location>
        <begin position="24"/>
        <end position="261"/>
    </location>
</feature>
<evidence type="ECO:0000256" key="1">
    <source>
        <dbReference type="ARBA" id="ARBA00004613"/>
    </source>
</evidence>
<accession>A0A814IB88</accession>
<evidence type="ECO:0000256" key="7">
    <source>
        <dbReference type="RuleBase" id="RU000499"/>
    </source>
</evidence>